<name>A0A2Z5ZEZ6_9PROT</name>
<gene>
    <name evidence="2" type="ORF">AcetOrient_orf01384</name>
</gene>
<organism evidence="2 3">
    <name type="scientific">Acetobacter orientalis</name>
    <dbReference type="NCBI Taxonomy" id="146474"/>
    <lineage>
        <taxon>Bacteria</taxon>
        <taxon>Pseudomonadati</taxon>
        <taxon>Pseudomonadota</taxon>
        <taxon>Alphaproteobacteria</taxon>
        <taxon>Acetobacterales</taxon>
        <taxon>Acetobacteraceae</taxon>
        <taxon>Acetobacter</taxon>
    </lineage>
</organism>
<keyword evidence="1" id="KW-0472">Membrane</keyword>
<reference evidence="2 3" key="1">
    <citation type="submission" date="2018-02" db="EMBL/GenBank/DDBJ databases">
        <title>Acetobacter orientalis genome.</title>
        <authorList>
            <person name="Nakashima N."/>
            <person name="Tamura T."/>
        </authorList>
    </citation>
    <scope>NUCLEOTIDE SEQUENCE [LARGE SCALE GENOMIC DNA]</scope>
    <source>
        <strain evidence="2 3">FAN1</strain>
    </source>
</reference>
<dbReference type="KEGG" id="aot:AcetOri_orf01384"/>
<keyword evidence="1" id="KW-1133">Transmembrane helix</keyword>
<accession>A0A2Z5ZEZ6</accession>
<proteinExistence type="predicted"/>
<evidence type="ECO:0000256" key="1">
    <source>
        <dbReference type="SAM" id="Phobius"/>
    </source>
</evidence>
<dbReference type="EMBL" id="AP018515">
    <property type="protein sequence ID" value="BBC79292.1"/>
    <property type="molecule type" value="Genomic_DNA"/>
</dbReference>
<keyword evidence="1" id="KW-0812">Transmembrane</keyword>
<evidence type="ECO:0000313" key="2">
    <source>
        <dbReference type="EMBL" id="BBC79292.1"/>
    </source>
</evidence>
<feature type="transmembrane region" description="Helical" evidence="1">
    <location>
        <begin position="65"/>
        <end position="84"/>
    </location>
</feature>
<dbReference type="Proteomes" id="UP000270034">
    <property type="component" value="Chromosome"/>
</dbReference>
<feature type="transmembrane region" description="Helical" evidence="1">
    <location>
        <begin position="31"/>
        <end position="53"/>
    </location>
</feature>
<dbReference type="AlphaFoldDB" id="A0A2Z5ZEZ6"/>
<sequence>MGTIDVLCPQVKSVRDGVALGQKYTERKDKLCLFCALLQQLLPTCIGLLLPTWRTQDTPPHWARRMPFTGLQIIPVNLCFLVLAGR</sequence>
<protein>
    <submittedName>
        <fullName evidence="2">Formate/nitrite transporter</fullName>
    </submittedName>
</protein>
<evidence type="ECO:0000313" key="3">
    <source>
        <dbReference type="Proteomes" id="UP000270034"/>
    </source>
</evidence>